<reference evidence="1" key="1">
    <citation type="submission" date="2017-10" db="EMBL/GenBank/DDBJ databases">
        <title>Genome sequence of cellulolytic Lachnospiraceae bacterium XHS1971 isolated from hotspring sediment.</title>
        <authorList>
            <person name="Vasudevan G."/>
            <person name="Joshi A.J."/>
            <person name="Hivarkar S."/>
            <person name="Lanjekar V.B."/>
            <person name="Dhakephalkar P.K."/>
            <person name="Dagar S."/>
        </authorList>
    </citation>
    <scope>NUCLEOTIDE SEQUENCE</scope>
    <source>
        <strain evidence="1">XHS1971</strain>
    </source>
</reference>
<comment type="caution">
    <text evidence="1">The sequence shown here is derived from an EMBL/GenBank/DDBJ whole genome shotgun (WGS) entry which is preliminary data.</text>
</comment>
<proteinExistence type="predicted"/>
<keyword evidence="2" id="KW-1185">Reference proteome</keyword>
<dbReference type="Proteomes" id="UP000224460">
    <property type="component" value="Unassembled WGS sequence"/>
</dbReference>
<protein>
    <submittedName>
        <fullName evidence="1">DNA-packaging protein</fullName>
    </submittedName>
</protein>
<name>A0AC61DB43_9FIRM</name>
<dbReference type="EMBL" id="PEDL01000018">
    <property type="protein sequence ID" value="PHV69827.1"/>
    <property type="molecule type" value="Genomic_DNA"/>
</dbReference>
<gene>
    <name evidence="1" type="ORF">CS063_13735</name>
</gene>
<evidence type="ECO:0000313" key="2">
    <source>
        <dbReference type="Proteomes" id="UP000224460"/>
    </source>
</evidence>
<sequence length="96" mass="11158">MLIKCKMYVRKFKKDVLDEEIQDLIDSAKADLKLSGVINQDETDPLIIRAITCYCKANFGYENKEAERFDKSYEMLKQHLSLCEEYTKPKVVSDNG</sequence>
<evidence type="ECO:0000313" key="1">
    <source>
        <dbReference type="EMBL" id="PHV69827.1"/>
    </source>
</evidence>
<accession>A0AC61DB43</accession>
<organism evidence="1 2">
    <name type="scientific">Sporanaerobium hydrogeniformans</name>
    <dbReference type="NCBI Taxonomy" id="3072179"/>
    <lineage>
        <taxon>Bacteria</taxon>
        <taxon>Bacillati</taxon>
        <taxon>Bacillota</taxon>
        <taxon>Clostridia</taxon>
        <taxon>Lachnospirales</taxon>
        <taxon>Lachnospiraceae</taxon>
        <taxon>Sporanaerobium</taxon>
    </lineage>
</organism>